<proteinExistence type="predicted"/>
<keyword evidence="3" id="KW-1185">Reference proteome</keyword>
<feature type="compositionally biased region" description="Low complexity" evidence="1">
    <location>
        <begin position="46"/>
        <end position="58"/>
    </location>
</feature>
<dbReference type="RefSeq" id="WP_280116567.1">
    <property type="nucleotide sequence ID" value="NZ_BMMN01000028.1"/>
</dbReference>
<evidence type="ECO:0000313" key="2">
    <source>
        <dbReference type="EMBL" id="GGO32245.1"/>
    </source>
</evidence>
<dbReference type="Proteomes" id="UP000653480">
    <property type="component" value="Unassembled WGS sequence"/>
</dbReference>
<organism evidence="2 3">
    <name type="scientific">Microbispora bryophytorum</name>
    <dbReference type="NCBI Taxonomy" id="1460882"/>
    <lineage>
        <taxon>Bacteria</taxon>
        <taxon>Bacillati</taxon>
        <taxon>Actinomycetota</taxon>
        <taxon>Actinomycetes</taxon>
        <taxon>Streptosporangiales</taxon>
        <taxon>Streptosporangiaceae</taxon>
        <taxon>Microbispora</taxon>
    </lineage>
</organism>
<reference evidence="2" key="1">
    <citation type="journal article" date="2014" name="Int. J. Syst. Evol. Microbiol.">
        <title>Complete genome sequence of Corynebacterium casei LMG S-19264T (=DSM 44701T), isolated from a smear-ripened cheese.</title>
        <authorList>
            <consortium name="US DOE Joint Genome Institute (JGI-PGF)"/>
            <person name="Walter F."/>
            <person name="Albersmeier A."/>
            <person name="Kalinowski J."/>
            <person name="Ruckert C."/>
        </authorList>
    </citation>
    <scope>NUCLEOTIDE SEQUENCE</scope>
    <source>
        <strain evidence="2">CGMCC 4.7138</strain>
    </source>
</reference>
<dbReference type="AlphaFoldDB" id="A0A8H9H7I2"/>
<reference evidence="2" key="2">
    <citation type="submission" date="2020-09" db="EMBL/GenBank/DDBJ databases">
        <authorList>
            <person name="Sun Q."/>
            <person name="Zhou Y."/>
        </authorList>
    </citation>
    <scope>NUCLEOTIDE SEQUENCE</scope>
    <source>
        <strain evidence="2">CGMCC 4.7138</strain>
    </source>
</reference>
<comment type="caution">
    <text evidence="2">The sequence shown here is derived from an EMBL/GenBank/DDBJ whole genome shotgun (WGS) entry which is preliminary data.</text>
</comment>
<name>A0A8H9H7I2_9ACTN</name>
<evidence type="ECO:0000313" key="3">
    <source>
        <dbReference type="Proteomes" id="UP000653480"/>
    </source>
</evidence>
<evidence type="ECO:0000256" key="1">
    <source>
        <dbReference type="SAM" id="MobiDB-lite"/>
    </source>
</evidence>
<dbReference type="SUPFAM" id="SSF51735">
    <property type="entry name" value="NAD(P)-binding Rossmann-fold domains"/>
    <property type="match status" value="1"/>
</dbReference>
<sequence>MDLQLSGKVILVTGATSGVGLATAHLLAAEGASSPSASICRPPTPSTTSSVSSGVCPPDASAPPEEVAGATLLPFRNSDGASPRLDISWPRTR</sequence>
<evidence type="ECO:0008006" key="4">
    <source>
        <dbReference type="Google" id="ProtNLM"/>
    </source>
</evidence>
<feature type="region of interest" description="Disordered" evidence="1">
    <location>
        <begin position="32"/>
        <end position="93"/>
    </location>
</feature>
<dbReference type="EMBL" id="BMMN01000028">
    <property type="protein sequence ID" value="GGO32245.1"/>
    <property type="molecule type" value="Genomic_DNA"/>
</dbReference>
<accession>A0A8H9H7I2</accession>
<dbReference type="InterPro" id="IPR036291">
    <property type="entry name" value="NAD(P)-bd_dom_sf"/>
</dbReference>
<protein>
    <recommendedName>
        <fullName evidence="4">SDR family NAD(P)-dependent oxidoreductase</fullName>
    </recommendedName>
</protein>
<dbReference type="Gene3D" id="3.40.50.720">
    <property type="entry name" value="NAD(P)-binding Rossmann-like Domain"/>
    <property type="match status" value="1"/>
</dbReference>
<gene>
    <name evidence="2" type="ORF">GCM10011574_71260</name>
</gene>